<evidence type="ECO:0000256" key="7">
    <source>
        <dbReference type="ARBA" id="ARBA00023145"/>
    </source>
</evidence>
<dbReference type="GO" id="GO:0006508">
    <property type="term" value="P:proteolysis"/>
    <property type="evidence" value="ECO:0007669"/>
    <property type="project" value="UniProtKB-KW"/>
</dbReference>
<keyword evidence="7" id="KW-0865">Zymogen</keyword>
<evidence type="ECO:0000256" key="9">
    <source>
        <dbReference type="ARBA" id="ARBA00036320"/>
    </source>
</evidence>
<dbReference type="PRINTS" id="PR00722">
    <property type="entry name" value="CHYMOTRYPSIN"/>
</dbReference>
<dbReference type="PROSITE" id="PS50240">
    <property type="entry name" value="TRYPSIN_DOM"/>
    <property type="match status" value="1"/>
</dbReference>
<keyword evidence="4" id="KW-0222">Digestion</keyword>
<keyword evidence="14" id="KW-1185">Reference proteome</keyword>
<proteinExistence type="predicted"/>
<protein>
    <recommendedName>
        <fullName evidence="10">trypsin</fullName>
        <ecNumber evidence="10">3.4.21.4</ecNumber>
    </recommendedName>
</protein>
<keyword evidence="3 11" id="KW-0645">Protease</keyword>
<organism evidence="13 14">
    <name type="scientific">Xyrichtys novacula</name>
    <name type="common">Pearly razorfish</name>
    <name type="synonym">Hemipteronotus novacula</name>
    <dbReference type="NCBI Taxonomy" id="13765"/>
    <lineage>
        <taxon>Eukaryota</taxon>
        <taxon>Metazoa</taxon>
        <taxon>Chordata</taxon>
        <taxon>Craniata</taxon>
        <taxon>Vertebrata</taxon>
        <taxon>Euteleostomi</taxon>
        <taxon>Actinopterygii</taxon>
        <taxon>Neopterygii</taxon>
        <taxon>Teleostei</taxon>
        <taxon>Neoteleostei</taxon>
        <taxon>Acanthomorphata</taxon>
        <taxon>Eupercaria</taxon>
        <taxon>Labriformes</taxon>
        <taxon>Labridae</taxon>
        <taxon>Xyrichtys</taxon>
    </lineage>
</organism>
<keyword evidence="5 11" id="KW-0378">Hydrolase</keyword>
<evidence type="ECO:0000256" key="5">
    <source>
        <dbReference type="ARBA" id="ARBA00022801"/>
    </source>
</evidence>
<gene>
    <name evidence="13" type="ORF">XNOV1_A025442</name>
</gene>
<dbReference type="FunFam" id="2.40.10.10:FF:000019">
    <property type="entry name" value="Anionic trypsin"/>
    <property type="match status" value="1"/>
</dbReference>
<keyword evidence="8" id="KW-1015">Disulfide bond</keyword>
<dbReference type="Pfam" id="PF00089">
    <property type="entry name" value="Trypsin"/>
    <property type="match status" value="1"/>
</dbReference>
<dbReference type="InterPro" id="IPR009003">
    <property type="entry name" value="Peptidase_S1_PA"/>
</dbReference>
<dbReference type="EC" id="3.4.21.4" evidence="10"/>
<dbReference type="PANTHER" id="PTHR24264">
    <property type="entry name" value="TRYPSIN-RELATED"/>
    <property type="match status" value="1"/>
</dbReference>
<evidence type="ECO:0000256" key="6">
    <source>
        <dbReference type="ARBA" id="ARBA00022825"/>
    </source>
</evidence>
<dbReference type="InterPro" id="IPR018114">
    <property type="entry name" value="TRYPSIN_HIS"/>
</dbReference>
<name>A0AAV1FKW7_XYRNO</name>
<evidence type="ECO:0000313" key="13">
    <source>
        <dbReference type="EMBL" id="CAJ1061601.1"/>
    </source>
</evidence>
<dbReference type="Gene3D" id="2.40.10.10">
    <property type="entry name" value="Trypsin-like serine proteases"/>
    <property type="match status" value="2"/>
</dbReference>
<evidence type="ECO:0000256" key="10">
    <source>
        <dbReference type="ARBA" id="ARBA00038868"/>
    </source>
</evidence>
<dbReference type="PANTHER" id="PTHR24264:SF15">
    <property type="entry name" value="RIKEN CDNA 2210010C04 GENE"/>
    <property type="match status" value="1"/>
</dbReference>
<accession>A0AAV1FKW7</accession>
<dbReference type="PROSITE" id="PS00135">
    <property type="entry name" value="TRYPSIN_SER"/>
    <property type="match status" value="1"/>
</dbReference>
<feature type="domain" description="Peptidase S1" evidence="12">
    <location>
        <begin position="78"/>
        <end position="298"/>
    </location>
</feature>
<dbReference type="AlphaFoldDB" id="A0AAV1FKW7"/>
<dbReference type="EMBL" id="OY660871">
    <property type="protein sequence ID" value="CAJ1061601.1"/>
    <property type="molecule type" value="Genomic_DNA"/>
</dbReference>
<dbReference type="Proteomes" id="UP001178508">
    <property type="component" value="Chromosome 8"/>
</dbReference>
<dbReference type="SUPFAM" id="SSF50494">
    <property type="entry name" value="Trypsin-like serine proteases"/>
    <property type="match status" value="1"/>
</dbReference>
<evidence type="ECO:0000256" key="3">
    <source>
        <dbReference type="ARBA" id="ARBA00022670"/>
    </source>
</evidence>
<sequence length="300" mass="32438">METLVAPWCAAVSCRVWCPGVMAVPRGIEISAGQRGFKRELRSTMTDTKAWTGTTMKAFIVLALFAVAYAAPIEDDKIVGGYECRKNSVPYQVSLNSGYHFCGGSLISSTWVVSAAHCYKSRMSVRLGEHNIAVNEGTEQFINSAKVIRHPRYSSRNLDNDIMLIKLSKPATLNSYVRTVSLPSSCASSGSRCLISGWGNMSSSGSNYPDRLRCLDAPILSDSSCRSSYPGQITSNMFCAGYLEGGKDSCQGDSGGPVVCNGQLQGVVSWGYGCAQRNKPGVYAKVCNYNSWIRSTMSSN</sequence>
<evidence type="ECO:0000256" key="2">
    <source>
        <dbReference type="ARBA" id="ARBA00022525"/>
    </source>
</evidence>
<dbReference type="FunFam" id="2.40.10.10:FF:000008">
    <property type="entry name" value="Cationic trypsin"/>
    <property type="match status" value="1"/>
</dbReference>
<evidence type="ECO:0000256" key="11">
    <source>
        <dbReference type="RuleBase" id="RU363034"/>
    </source>
</evidence>
<dbReference type="GO" id="GO:0007586">
    <property type="term" value="P:digestion"/>
    <property type="evidence" value="ECO:0007669"/>
    <property type="project" value="UniProtKB-KW"/>
</dbReference>
<dbReference type="InterPro" id="IPR043504">
    <property type="entry name" value="Peptidase_S1_PA_chymotrypsin"/>
</dbReference>
<comment type="subcellular location">
    <subcellularLocation>
        <location evidence="1">Secreted</location>
        <location evidence="1">Extracellular space</location>
    </subcellularLocation>
</comment>
<dbReference type="InterPro" id="IPR050127">
    <property type="entry name" value="Serine_Proteases_S1"/>
</dbReference>
<evidence type="ECO:0000256" key="8">
    <source>
        <dbReference type="ARBA" id="ARBA00023157"/>
    </source>
</evidence>
<evidence type="ECO:0000259" key="12">
    <source>
        <dbReference type="PROSITE" id="PS50240"/>
    </source>
</evidence>
<dbReference type="InterPro" id="IPR001314">
    <property type="entry name" value="Peptidase_S1A"/>
</dbReference>
<evidence type="ECO:0000256" key="4">
    <source>
        <dbReference type="ARBA" id="ARBA00022757"/>
    </source>
</evidence>
<dbReference type="PROSITE" id="PS00134">
    <property type="entry name" value="TRYPSIN_HIS"/>
    <property type="match status" value="1"/>
</dbReference>
<dbReference type="InterPro" id="IPR033116">
    <property type="entry name" value="TRYPSIN_SER"/>
</dbReference>
<dbReference type="InterPro" id="IPR001254">
    <property type="entry name" value="Trypsin_dom"/>
</dbReference>
<comment type="catalytic activity">
    <reaction evidence="9">
        <text>Preferential cleavage: Arg-|-Xaa, Lys-|-Xaa.</text>
        <dbReference type="EC" id="3.4.21.4"/>
    </reaction>
</comment>
<evidence type="ECO:0000313" key="14">
    <source>
        <dbReference type="Proteomes" id="UP001178508"/>
    </source>
</evidence>
<reference evidence="13" key="1">
    <citation type="submission" date="2023-08" db="EMBL/GenBank/DDBJ databases">
        <authorList>
            <person name="Alioto T."/>
            <person name="Alioto T."/>
            <person name="Gomez Garrido J."/>
        </authorList>
    </citation>
    <scope>NUCLEOTIDE SEQUENCE</scope>
</reference>
<dbReference type="GO" id="GO:0005615">
    <property type="term" value="C:extracellular space"/>
    <property type="evidence" value="ECO:0007669"/>
    <property type="project" value="TreeGrafter"/>
</dbReference>
<evidence type="ECO:0000256" key="1">
    <source>
        <dbReference type="ARBA" id="ARBA00004239"/>
    </source>
</evidence>
<keyword evidence="6 11" id="KW-0720">Serine protease</keyword>
<dbReference type="SMART" id="SM00020">
    <property type="entry name" value="Tryp_SPc"/>
    <property type="match status" value="1"/>
</dbReference>
<dbReference type="GO" id="GO:0004252">
    <property type="term" value="F:serine-type endopeptidase activity"/>
    <property type="evidence" value="ECO:0007669"/>
    <property type="project" value="UniProtKB-EC"/>
</dbReference>
<dbReference type="CDD" id="cd00190">
    <property type="entry name" value="Tryp_SPc"/>
    <property type="match status" value="1"/>
</dbReference>
<keyword evidence="2" id="KW-0964">Secreted</keyword>